<dbReference type="InterPro" id="IPR001279">
    <property type="entry name" value="Metallo-B-lactamas"/>
</dbReference>
<dbReference type="InterPro" id="IPR036866">
    <property type="entry name" value="RibonucZ/Hydroxyglut_hydro"/>
</dbReference>
<dbReference type="InterPro" id="IPR024884">
    <property type="entry name" value="NAPE-PLD"/>
</dbReference>
<gene>
    <name evidence="2" type="ORF">MUY27_07005</name>
</gene>
<evidence type="ECO:0000313" key="3">
    <source>
        <dbReference type="Proteomes" id="UP001139450"/>
    </source>
</evidence>
<accession>A0A9X1X2J5</accession>
<organism evidence="2 3">
    <name type="scientific">Mucilaginibacter straminoryzae</name>
    <dbReference type="NCBI Taxonomy" id="2932774"/>
    <lineage>
        <taxon>Bacteria</taxon>
        <taxon>Pseudomonadati</taxon>
        <taxon>Bacteroidota</taxon>
        <taxon>Sphingobacteriia</taxon>
        <taxon>Sphingobacteriales</taxon>
        <taxon>Sphingobacteriaceae</taxon>
        <taxon>Mucilaginibacter</taxon>
    </lineage>
</organism>
<dbReference type="AlphaFoldDB" id="A0A9X1X2J5"/>
<protein>
    <submittedName>
        <fullName evidence="2">MBL fold metallo-hydrolase</fullName>
    </submittedName>
</protein>
<dbReference type="PIRSF" id="PIRSF038896">
    <property type="entry name" value="NAPE-PLD"/>
    <property type="match status" value="1"/>
</dbReference>
<reference evidence="2" key="1">
    <citation type="submission" date="2022-04" db="EMBL/GenBank/DDBJ databases">
        <title>Mucilaginibacter sp. RS28 isolated from freshwater.</title>
        <authorList>
            <person name="Ko S.-R."/>
        </authorList>
    </citation>
    <scope>NUCLEOTIDE SEQUENCE</scope>
    <source>
        <strain evidence="2">RS28</strain>
    </source>
</reference>
<dbReference type="Gene3D" id="3.60.15.10">
    <property type="entry name" value="Ribonuclease Z/Hydroxyacylglutathione hydrolase-like"/>
    <property type="match status" value="1"/>
</dbReference>
<proteinExistence type="predicted"/>
<feature type="domain" description="Metallo-beta-lactamase" evidence="1">
    <location>
        <begin position="85"/>
        <end position="280"/>
    </location>
</feature>
<dbReference type="GO" id="GO:0008270">
    <property type="term" value="F:zinc ion binding"/>
    <property type="evidence" value="ECO:0007669"/>
    <property type="project" value="InterPro"/>
</dbReference>
<keyword evidence="3" id="KW-1185">Reference proteome</keyword>
<evidence type="ECO:0000313" key="2">
    <source>
        <dbReference type="EMBL" id="MCJ8209451.1"/>
    </source>
</evidence>
<dbReference type="RefSeq" id="WP_245129278.1">
    <property type="nucleotide sequence ID" value="NZ_JALJEJ010000002.1"/>
</dbReference>
<evidence type="ECO:0000259" key="1">
    <source>
        <dbReference type="Pfam" id="PF12706"/>
    </source>
</evidence>
<sequence length="337" mass="37849">MSYNGLNGSRKERAKYLNTVPTDEAMGKLFPILIESITNKAENTPKKQLGPFRTDPKVYQNTPASGLRITWMGHSGILIEIDGKRILTDPVWSARASFTQMIGPKRFFPAPLPLAELPELDAVLISHDHYDHLDTATIRFFADKQTPFFCSLGVGFYLEKWGIAKSRISEMDWGDKASIGDVQLTSCPTRHFSGRGITHRNETLWAAFAIRGPKHNIYYGADSGWFNGFEEIGNAYGPFDLTMLEIGAYGKYWPDIHMGPLSAVNAHKALKGKVMMPIHWGTFNLAPHAWYEPIEKLLPLAERQNLTLFVPEPGAPTEVDGAAFNSGWWRKFMSETK</sequence>
<dbReference type="EMBL" id="JALJEJ010000002">
    <property type="protein sequence ID" value="MCJ8209451.1"/>
    <property type="molecule type" value="Genomic_DNA"/>
</dbReference>
<dbReference type="SUPFAM" id="SSF56281">
    <property type="entry name" value="Metallo-hydrolase/oxidoreductase"/>
    <property type="match status" value="1"/>
</dbReference>
<dbReference type="GO" id="GO:0005737">
    <property type="term" value="C:cytoplasm"/>
    <property type="evidence" value="ECO:0007669"/>
    <property type="project" value="TreeGrafter"/>
</dbReference>
<dbReference type="Pfam" id="PF12706">
    <property type="entry name" value="Lactamase_B_2"/>
    <property type="match status" value="1"/>
</dbReference>
<dbReference type="GO" id="GO:0070290">
    <property type="term" value="F:N-acylphosphatidylethanolamine-specific phospholipase D activity"/>
    <property type="evidence" value="ECO:0007669"/>
    <property type="project" value="InterPro"/>
</dbReference>
<dbReference type="PANTHER" id="PTHR15032:SF4">
    <property type="entry name" value="N-ACYL-PHOSPHATIDYLETHANOLAMINE-HYDROLYZING PHOSPHOLIPASE D"/>
    <property type="match status" value="1"/>
</dbReference>
<comment type="caution">
    <text evidence="2">The sequence shown here is derived from an EMBL/GenBank/DDBJ whole genome shotgun (WGS) entry which is preliminary data.</text>
</comment>
<dbReference type="Proteomes" id="UP001139450">
    <property type="component" value="Unassembled WGS sequence"/>
</dbReference>
<dbReference type="PANTHER" id="PTHR15032">
    <property type="entry name" value="N-ACYL-PHOSPHATIDYLETHANOLAMINE-HYDROLYZING PHOSPHOLIPASE D"/>
    <property type="match status" value="1"/>
</dbReference>
<name>A0A9X1X2J5_9SPHI</name>